<evidence type="ECO:0000313" key="3">
    <source>
        <dbReference type="Proteomes" id="UP000515237"/>
    </source>
</evidence>
<name>A0A7G7G4D2_9BACT</name>
<dbReference type="EMBL" id="CP055156">
    <property type="protein sequence ID" value="QNF32016.1"/>
    <property type="molecule type" value="Genomic_DNA"/>
</dbReference>
<evidence type="ECO:0000313" key="2">
    <source>
        <dbReference type="EMBL" id="QNF32016.1"/>
    </source>
</evidence>
<organism evidence="2 3">
    <name type="scientific">Adhaeribacter swui</name>
    <dbReference type="NCBI Taxonomy" id="2086471"/>
    <lineage>
        <taxon>Bacteria</taxon>
        <taxon>Pseudomonadati</taxon>
        <taxon>Bacteroidota</taxon>
        <taxon>Cytophagia</taxon>
        <taxon>Cytophagales</taxon>
        <taxon>Hymenobacteraceae</taxon>
        <taxon>Adhaeribacter</taxon>
    </lineage>
</organism>
<keyword evidence="3" id="KW-1185">Reference proteome</keyword>
<proteinExistence type="predicted"/>
<feature type="chain" id="PRO_5028991787" evidence="1">
    <location>
        <begin position="19"/>
        <end position="158"/>
    </location>
</feature>
<protein>
    <submittedName>
        <fullName evidence="2">Uncharacterized protein</fullName>
    </submittedName>
</protein>
<sequence length="158" mass="17161">MKSVLLALSILAVLTRCAKEELTSAGQSSLSQEVEIALNETLDLPESAKGNDTPKVRVHLAEINDSRCPMNVNCIRYGSAVVRLWLEIDKDKSPIAALVIGEALPSDTRKLRNRTADTTLVTVANTQYQIILKNVSPYPCSGCPDQEPKSAQIIVTAQ</sequence>
<dbReference type="RefSeq" id="WP_185272799.1">
    <property type="nucleotide sequence ID" value="NZ_CP055156.1"/>
</dbReference>
<feature type="signal peptide" evidence="1">
    <location>
        <begin position="1"/>
        <end position="18"/>
    </location>
</feature>
<evidence type="ECO:0000256" key="1">
    <source>
        <dbReference type="SAM" id="SignalP"/>
    </source>
</evidence>
<accession>A0A7G7G4D2</accession>
<keyword evidence="1" id="KW-0732">Signal</keyword>
<dbReference type="Proteomes" id="UP000515237">
    <property type="component" value="Chromosome"/>
</dbReference>
<gene>
    <name evidence="2" type="ORF">HUW51_04470</name>
</gene>
<dbReference type="AlphaFoldDB" id="A0A7G7G4D2"/>
<reference evidence="2 3" key="1">
    <citation type="journal article" date="2018" name="Int. J. Syst. Evol. Microbiol.">
        <title>Adhaeribacter swui sp. nov., isolated from wet mud.</title>
        <authorList>
            <person name="Kim D.U."/>
            <person name="Kim K.W."/>
            <person name="Kang M.S."/>
            <person name="Kim J.Y."/>
            <person name="Jang J.H."/>
            <person name="Kim M.K."/>
        </authorList>
    </citation>
    <scope>NUCLEOTIDE SEQUENCE [LARGE SCALE GENOMIC DNA]</scope>
    <source>
        <strain evidence="2 3">KCTC 52873</strain>
    </source>
</reference>
<dbReference type="KEGG" id="aswu:HUW51_04470"/>